<keyword evidence="16" id="KW-1185">Reference proteome</keyword>
<evidence type="ECO:0000256" key="13">
    <source>
        <dbReference type="SAM" id="MobiDB-lite"/>
    </source>
</evidence>
<proteinExistence type="inferred from homology"/>
<dbReference type="OrthoDB" id="15218at2"/>
<dbReference type="CDD" id="cd07336">
    <property type="entry name" value="M48B_HtpX_like"/>
    <property type="match status" value="1"/>
</dbReference>
<gene>
    <name evidence="12" type="primary">htpX</name>
    <name evidence="15" type="ORF">SAMN07250955_11444</name>
</gene>
<feature type="binding site" evidence="12">
    <location>
        <position position="130"/>
    </location>
    <ligand>
        <name>Zn(2+)</name>
        <dbReference type="ChEBI" id="CHEBI:29105"/>
        <note>catalytic</note>
    </ligand>
</feature>
<keyword evidence="3 12" id="KW-1003">Cell membrane</keyword>
<evidence type="ECO:0000256" key="1">
    <source>
        <dbReference type="ARBA" id="ARBA00004651"/>
    </source>
</evidence>
<comment type="subcellular location">
    <subcellularLocation>
        <location evidence="1 12">Cell membrane</location>
        <topology evidence="1 12">Multi-pass membrane protein</topology>
    </subcellularLocation>
</comment>
<accession>A0A212RTU8</accession>
<evidence type="ECO:0000256" key="2">
    <source>
        <dbReference type="ARBA" id="ARBA00009779"/>
    </source>
</evidence>
<dbReference type="Proteomes" id="UP000197065">
    <property type="component" value="Unassembled WGS sequence"/>
</dbReference>
<evidence type="ECO:0000256" key="10">
    <source>
        <dbReference type="ARBA" id="ARBA00023049"/>
    </source>
</evidence>
<dbReference type="HAMAP" id="MF_00188">
    <property type="entry name" value="Pept_M48_protease_HtpX"/>
    <property type="match status" value="1"/>
</dbReference>
<evidence type="ECO:0000256" key="3">
    <source>
        <dbReference type="ARBA" id="ARBA00022475"/>
    </source>
</evidence>
<evidence type="ECO:0000256" key="12">
    <source>
        <dbReference type="HAMAP-Rule" id="MF_00188"/>
    </source>
</evidence>
<dbReference type="GO" id="GO:0008270">
    <property type="term" value="F:zinc ion binding"/>
    <property type="evidence" value="ECO:0007669"/>
    <property type="project" value="UniProtKB-UniRule"/>
</dbReference>
<dbReference type="Pfam" id="PF01435">
    <property type="entry name" value="Peptidase_M48"/>
    <property type="match status" value="1"/>
</dbReference>
<organism evidence="15 16">
    <name type="scientific">Arboricoccus pini</name>
    <dbReference type="NCBI Taxonomy" id="1963835"/>
    <lineage>
        <taxon>Bacteria</taxon>
        <taxon>Pseudomonadati</taxon>
        <taxon>Pseudomonadota</taxon>
        <taxon>Alphaproteobacteria</taxon>
        <taxon>Geminicoccales</taxon>
        <taxon>Geminicoccaceae</taxon>
        <taxon>Arboricoccus</taxon>
    </lineage>
</organism>
<dbReference type="Gene3D" id="3.30.2010.10">
    <property type="entry name" value="Metalloproteases ('zincins'), catalytic domain"/>
    <property type="match status" value="1"/>
</dbReference>
<dbReference type="EMBL" id="FYEH01000014">
    <property type="protein sequence ID" value="SNB75958.1"/>
    <property type="molecule type" value="Genomic_DNA"/>
</dbReference>
<dbReference type="InterPro" id="IPR050083">
    <property type="entry name" value="HtpX_protease"/>
</dbReference>
<name>A0A212RTU8_9PROT</name>
<dbReference type="InterPro" id="IPR022919">
    <property type="entry name" value="Pept_M48_protease_HtpX"/>
</dbReference>
<comment type="similarity">
    <text evidence="2 12">Belongs to the peptidase M48B family.</text>
</comment>
<dbReference type="EC" id="3.4.24.-" evidence="12"/>
<dbReference type="NCBIfam" id="NF002363">
    <property type="entry name" value="PRK01345.1"/>
    <property type="match status" value="1"/>
</dbReference>
<evidence type="ECO:0000256" key="8">
    <source>
        <dbReference type="ARBA" id="ARBA00022833"/>
    </source>
</evidence>
<evidence type="ECO:0000256" key="7">
    <source>
        <dbReference type="ARBA" id="ARBA00022801"/>
    </source>
</evidence>
<dbReference type="GO" id="GO:0005886">
    <property type="term" value="C:plasma membrane"/>
    <property type="evidence" value="ECO:0007669"/>
    <property type="project" value="UniProtKB-SubCell"/>
</dbReference>
<feature type="transmembrane region" description="Helical" evidence="12">
    <location>
        <begin position="174"/>
        <end position="193"/>
    </location>
</feature>
<evidence type="ECO:0000256" key="6">
    <source>
        <dbReference type="ARBA" id="ARBA00022723"/>
    </source>
</evidence>
<feature type="binding site" evidence="12">
    <location>
        <position position="134"/>
    </location>
    <ligand>
        <name>Zn(2+)</name>
        <dbReference type="ChEBI" id="CHEBI:29105"/>
        <note>catalytic</note>
    </ligand>
</feature>
<keyword evidence="9 12" id="KW-1133">Transmembrane helix</keyword>
<sequence length="322" mass="34298">MNIARTGLLLAALTALFLIVGFLIGGRGGALLAILLALAMNFFAYWNSDRMVLSMHGAQPVSSESAPELYRLVAELVRRADLPMPAIYLIESDQPNAFATGRSPERAAVAITRGLLASLDRQELAGVIAHELAHIRHRDTLTMAMAATIAGAIGFLANFAFFMGGSSDNRNNPLGVIGTILVMVLAPLAAMLVQMAISRSREYAADAEGARICGRPDWLATALQQIERDGARQVMPSAEHNPASAHMFIINPLRMDGIDGLFRTHPSTAERVNRLLAMHVPAPAPTDNLPPRSGSSRLSPWGSGGAAPRRKRGSVPEAGGGR</sequence>
<dbReference type="PANTHER" id="PTHR43221:SF1">
    <property type="entry name" value="PROTEASE HTPX"/>
    <property type="match status" value="1"/>
</dbReference>
<keyword evidence="7 12" id="KW-0378">Hydrolase</keyword>
<keyword evidence="10 12" id="KW-0482">Metalloprotease</keyword>
<reference evidence="15 16" key="1">
    <citation type="submission" date="2017-06" db="EMBL/GenBank/DDBJ databases">
        <authorList>
            <person name="Kim H.J."/>
            <person name="Triplett B.A."/>
        </authorList>
    </citation>
    <scope>NUCLEOTIDE SEQUENCE [LARGE SCALE GENOMIC DNA]</scope>
    <source>
        <strain evidence="15 16">B29T1</strain>
    </source>
</reference>
<evidence type="ECO:0000256" key="11">
    <source>
        <dbReference type="ARBA" id="ARBA00023136"/>
    </source>
</evidence>
<dbReference type="InterPro" id="IPR001915">
    <property type="entry name" value="Peptidase_M48"/>
</dbReference>
<evidence type="ECO:0000259" key="14">
    <source>
        <dbReference type="Pfam" id="PF01435"/>
    </source>
</evidence>
<feature type="transmembrane region" description="Helical" evidence="12">
    <location>
        <begin position="30"/>
        <end position="46"/>
    </location>
</feature>
<comment type="cofactor">
    <cofactor evidence="12">
        <name>Zn(2+)</name>
        <dbReference type="ChEBI" id="CHEBI:29105"/>
    </cofactor>
    <text evidence="12">Binds 1 zinc ion per subunit.</text>
</comment>
<evidence type="ECO:0000256" key="9">
    <source>
        <dbReference type="ARBA" id="ARBA00022989"/>
    </source>
</evidence>
<feature type="domain" description="Peptidase M48" evidence="14">
    <location>
        <begin position="66"/>
        <end position="277"/>
    </location>
</feature>
<evidence type="ECO:0000313" key="15">
    <source>
        <dbReference type="EMBL" id="SNB75958.1"/>
    </source>
</evidence>
<keyword evidence="15" id="KW-0346">Stress response</keyword>
<feature type="active site" evidence="12">
    <location>
        <position position="131"/>
    </location>
</feature>
<dbReference type="RefSeq" id="WP_088562557.1">
    <property type="nucleotide sequence ID" value="NZ_FYEH01000014.1"/>
</dbReference>
<dbReference type="PANTHER" id="PTHR43221">
    <property type="entry name" value="PROTEASE HTPX"/>
    <property type="match status" value="1"/>
</dbReference>
<keyword evidence="6 12" id="KW-0479">Metal-binding</keyword>
<keyword evidence="5 12" id="KW-0812">Transmembrane</keyword>
<keyword evidence="4 12" id="KW-0645">Protease</keyword>
<feature type="region of interest" description="Disordered" evidence="13">
    <location>
        <begin position="281"/>
        <end position="322"/>
    </location>
</feature>
<feature type="transmembrane region" description="Helical" evidence="12">
    <location>
        <begin position="141"/>
        <end position="162"/>
    </location>
</feature>
<dbReference type="AlphaFoldDB" id="A0A212RTU8"/>
<evidence type="ECO:0000313" key="16">
    <source>
        <dbReference type="Proteomes" id="UP000197065"/>
    </source>
</evidence>
<feature type="binding site" evidence="12">
    <location>
        <position position="202"/>
    </location>
    <ligand>
        <name>Zn(2+)</name>
        <dbReference type="ChEBI" id="CHEBI:29105"/>
        <note>catalytic</note>
    </ligand>
</feature>
<evidence type="ECO:0000256" key="4">
    <source>
        <dbReference type="ARBA" id="ARBA00022670"/>
    </source>
</evidence>
<keyword evidence="11 12" id="KW-0472">Membrane</keyword>
<dbReference type="GO" id="GO:0004222">
    <property type="term" value="F:metalloendopeptidase activity"/>
    <property type="evidence" value="ECO:0007669"/>
    <property type="project" value="UniProtKB-UniRule"/>
</dbReference>
<dbReference type="NCBIfam" id="NF002826">
    <property type="entry name" value="PRK03001.1"/>
    <property type="match status" value="1"/>
</dbReference>
<feature type="transmembrane region" description="Helical" evidence="12">
    <location>
        <begin position="7"/>
        <end position="24"/>
    </location>
</feature>
<dbReference type="GO" id="GO:0006508">
    <property type="term" value="P:proteolysis"/>
    <property type="evidence" value="ECO:0007669"/>
    <property type="project" value="UniProtKB-KW"/>
</dbReference>
<protein>
    <recommendedName>
        <fullName evidence="12">Protease HtpX homolog</fullName>
        <ecNumber evidence="12">3.4.24.-</ecNumber>
    </recommendedName>
</protein>
<keyword evidence="8 12" id="KW-0862">Zinc</keyword>
<evidence type="ECO:0000256" key="5">
    <source>
        <dbReference type="ARBA" id="ARBA00022692"/>
    </source>
</evidence>
<feature type="compositionally biased region" description="Low complexity" evidence="13">
    <location>
        <begin position="289"/>
        <end position="301"/>
    </location>
</feature>